<evidence type="ECO:0000313" key="2">
    <source>
        <dbReference type="Proteomes" id="UP001054837"/>
    </source>
</evidence>
<comment type="caution">
    <text evidence="1">The sequence shown here is derived from an EMBL/GenBank/DDBJ whole genome shotgun (WGS) entry which is preliminary data.</text>
</comment>
<dbReference type="AlphaFoldDB" id="A0AAV4VEF7"/>
<dbReference type="EMBL" id="BPLQ01012784">
    <property type="protein sequence ID" value="GIY67860.1"/>
    <property type="molecule type" value="Genomic_DNA"/>
</dbReference>
<gene>
    <name evidence="1" type="ORF">CDAR_478401</name>
</gene>
<name>A0AAV4VEF7_9ARAC</name>
<keyword evidence="2" id="KW-1185">Reference proteome</keyword>
<reference evidence="1 2" key="1">
    <citation type="submission" date="2021-06" db="EMBL/GenBank/DDBJ databases">
        <title>Caerostris darwini draft genome.</title>
        <authorList>
            <person name="Kono N."/>
            <person name="Arakawa K."/>
        </authorList>
    </citation>
    <scope>NUCLEOTIDE SEQUENCE [LARGE SCALE GENOMIC DNA]</scope>
</reference>
<sequence>MTATPLWVVYKPHSDNCIQYSPQMIPNKCPTHYPPPLPSSHHILPPLCAAILFYQFRKRRHVFSFLNYGSNIPFSFLTRTDTEVSKMEIKISLFSFALTDKVIHQTRCVSLSIYGALMKTAVTPNPLCSQCSSVPVLWNKCLSTCADAVFGFCFSVL</sequence>
<proteinExistence type="predicted"/>
<accession>A0AAV4VEF7</accession>
<protein>
    <submittedName>
        <fullName evidence="1">Uncharacterized protein</fullName>
    </submittedName>
</protein>
<organism evidence="1 2">
    <name type="scientific">Caerostris darwini</name>
    <dbReference type="NCBI Taxonomy" id="1538125"/>
    <lineage>
        <taxon>Eukaryota</taxon>
        <taxon>Metazoa</taxon>
        <taxon>Ecdysozoa</taxon>
        <taxon>Arthropoda</taxon>
        <taxon>Chelicerata</taxon>
        <taxon>Arachnida</taxon>
        <taxon>Araneae</taxon>
        <taxon>Araneomorphae</taxon>
        <taxon>Entelegynae</taxon>
        <taxon>Araneoidea</taxon>
        <taxon>Araneidae</taxon>
        <taxon>Caerostris</taxon>
    </lineage>
</organism>
<dbReference type="Proteomes" id="UP001054837">
    <property type="component" value="Unassembled WGS sequence"/>
</dbReference>
<evidence type="ECO:0000313" key="1">
    <source>
        <dbReference type="EMBL" id="GIY67860.1"/>
    </source>
</evidence>